<dbReference type="CDD" id="cd10451">
    <property type="entry name" value="GIY-YIG_LuxR_like"/>
    <property type="match status" value="1"/>
</dbReference>
<accession>A0ABS4GBE1</accession>
<reference evidence="2 3" key="1">
    <citation type="submission" date="2021-03" db="EMBL/GenBank/DDBJ databases">
        <title>Genomic Encyclopedia of Type Strains, Phase IV (KMG-IV): sequencing the most valuable type-strain genomes for metagenomic binning, comparative biology and taxonomic classification.</title>
        <authorList>
            <person name="Goeker M."/>
        </authorList>
    </citation>
    <scope>NUCLEOTIDE SEQUENCE [LARGE SCALE GENOMIC DNA]</scope>
    <source>
        <strain evidence="2 3">DSM 24004</strain>
    </source>
</reference>
<dbReference type="InterPro" id="IPR035901">
    <property type="entry name" value="GIY-YIG_endonuc_sf"/>
</dbReference>
<protein>
    <recommendedName>
        <fullName evidence="1">GIY-YIG domain-containing protein</fullName>
    </recommendedName>
</protein>
<name>A0ABS4GBE1_9FIRM</name>
<dbReference type="Pfam" id="PF01541">
    <property type="entry name" value="GIY-YIG"/>
    <property type="match status" value="1"/>
</dbReference>
<dbReference type="Proteomes" id="UP001519342">
    <property type="component" value="Unassembled WGS sequence"/>
</dbReference>
<gene>
    <name evidence="2" type="ORF">J2Z76_000573</name>
</gene>
<dbReference type="SUPFAM" id="SSF82771">
    <property type="entry name" value="GIY-YIG endonuclease"/>
    <property type="match status" value="1"/>
</dbReference>
<dbReference type="InterPro" id="IPR000305">
    <property type="entry name" value="GIY-YIG_endonuc"/>
</dbReference>
<organism evidence="2 3">
    <name type="scientific">Sedimentibacter acidaminivorans</name>
    <dbReference type="NCBI Taxonomy" id="913099"/>
    <lineage>
        <taxon>Bacteria</taxon>
        <taxon>Bacillati</taxon>
        <taxon>Bacillota</taxon>
        <taxon>Tissierellia</taxon>
        <taxon>Sedimentibacter</taxon>
    </lineage>
</organism>
<feature type="domain" description="GIY-YIG" evidence="1">
    <location>
        <begin position="19"/>
        <end position="78"/>
    </location>
</feature>
<dbReference type="EMBL" id="JAGGKS010000001">
    <property type="protein sequence ID" value="MBP1924720.1"/>
    <property type="molecule type" value="Genomic_DNA"/>
</dbReference>
<evidence type="ECO:0000259" key="1">
    <source>
        <dbReference type="Pfam" id="PF01541"/>
    </source>
</evidence>
<dbReference type="RefSeq" id="WP_245210277.1">
    <property type="nucleotide sequence ID" value="NZ_JAGGKS010000001.1"/>
</dbReference>
<comment type="caution">
    <text evidence="2">The sequence shown here is derived from an EMBL/GenBank/DDBJ whole genome shotgun (WGS) entry which is preliminary data.</text>
</comment>
<sequence>MVDRKRELKEKYKQMKQEMGIYIVRCNSNGKCYIGSTPNLKGKINSTRFSLELGSHPNKELQKEVQSIGKDAFTIEVLDILEYDKDETKTDYTEDLEILKEIWKDKISGSKYL</sequence>
<evidence type="ECO:0000313" key="3">
    <source>
        <dbReference type="Proteomes" id="UP001519342"/>
    </source>
</evidence>
<keyword evidence="3" id="KW-1185">Reference proteome</keyword>
<dbReference type="Gene3D" id="3.40.1440.10">
    <property type="entry name" value="GIY-YIG endonuclease"/>
    <property type="match status" value="1"/>
</dbReference>
<evidence type="ECO:0000313" key="2">
    <source>
        <dbReference type="EMBL" id="MBP1924720.1"/>
    </source>
</evidence>
<proteinExistence type="predicted"/>